<evidence type="ECO:0000256" key="1">
    <source>
        <dbReference type="SAM" id="MobiDB-lite"/>
    </source>
</evidence>
<accession>A0A409XVC1</accession>
<gene>
    <name evidence="3" type="ORF">CVT25_007651</name>
</gene>
<comment type="caution">
    <text evidence="3">The sequence shown here is derived from an EMBL/GenBank/DDBJ whole genome shotgun (WGS) entry which is preliminary data.</text>
</comment>
<organism evidence="3 4">
    <name type="scientific">Psilocybe cyanescens</name>
    <dbReference type="NCBI Taxonomy" id="93625"/>
    <lineage>
        <taxon>Eukaryota</taxon>
        <taxon>Fungi</taxon>
        <taxon>Dikarya</taxon>
        <taxon>Basidiomycota</taxon>
        <taxon>Agaricomycotina</taxon>
        <taxon>Agaricomycetes</taxon>
        <taxon>Agaricomycetidae</taxon>
        <taxon>Agaricales</taxon>
        <taxon>Agaricineae</taxon>
        <taxon>Strophariaceae</taxon>
        <taxon>Psilocybe</taxon>
    </lineage>
</organism>
<keyword evidence="4" id="KW-1185">Reference proteome</keyword>
<dbReference type="AlphaFoldDB" id="A0A409XVC1"/>
<dbReference type="STRING" id="93625.A0A409XVC1"/>
<reference evidence="3 4" key="1">
    <citation type="journal article" date="2018" name="Evol. Lett.">
        <title>Horizontal gene cluster transfer increased hallucinogenic mushroom diversity.</title>
        <authorList>
            <person name="Reynolds H.T."/>
            <person name="Vijayakumar V."/>
            <person name="Gluck-Thaler E."/>
            <person name="Korotkin H.B."/>
            <person name="Matheny P.B."/>
            <person name="Slot J.C."/>
        </authorList>
    </citation>
    <scope>NUCLEOTIDE SEQUENCE [LARGE SCALE GENOMIC DNA]</scope>
    <source>
        <strain evidence="3 4">2631</strain>
    </source>
</reference>
<dbReference type="InParanoid" id="A0A409XVC1"/>
<feature type="chain" id="PRO_5019370552" evidence="2">
    <location>
        <begin position="31"/>
        <end position="721"/>
    </location>
</feature>
<protein>
    <submittedName>
        <fullName evidence="3">Uncharacterized protein</fullName>
    </submittedName>
</protein>
<keyword evidence="2" id="KW-0732">Signal</keyword>
<evidence type="ECO:0000256" key="2">
    <source>
        <dbReference type="SAM" id="SignalP"/>
    </source>
</evidence>
<dbReference type="EMBL" id="NHYD01000244">
    <property type="protein sequence ID" value="PPQ94773.1"/>
    <property type="molecule type" value="Genomic_DNA"/>
</dbReference>
<name>A0A409XVC1_PSICY</name>
<proteinExistence type="predicted"/>
<dbReference type="Proteomes" id="UP000283269">
    <property type="component" value="Unassembled WGS sequence"/>
</dbReference>
<evidence type="ECO:0000313" key="4">
    <source>
        <dbReference type="Proteomes" id="UP000283269"/>
    </source>
</evidence>
<sequence>MSPVLNAAGSMCFTLLCVYFVIHAVYKVAATESGKNAAWIDTHFKRHSGFHRCKSLFGEIPSTVPFPLLEHAVLRNAAPIDHAPIIGSSARVFVDHGDVIVDKDIIYEEDALIDDVPAPVLPNNTNNTIKIPAMHTRSKSGISKKRVLDEAAIVSSEEDLPQQIMPPKRVHANASKSTGKPAAIQASAAAGDSSSSGVEVVKVADNSADACFKRCIALAVVVDDDSSGVEVVAKQVNYDSKSSRQGRHNVTAVAQATRKDQSPAIVIKKKKRLLPALDVKQHSSTDAQSADNSHGASVPIAFRKDHIVAATSDSPSLSPLKLCAPVEAAAVGHDGDNPFLASPISVNNPDMDKWKAIHFILADDDSIDEDEAVMLAKVLEESHHEARNRDCLRSGQSLSMILSALDAADSIALDLPVRSSAAFKTNAVDATADDNSHAPVDMGSTSSAVPDDASTGGAPASHTITPAPPMPVAKRPTFRDIVPVTHTTPMLGKGATLLEDTMKYAVRVLPKKCEVTKKPELQDSLLADTYVGLPNLNILCTWNSANVSASMELVNFFQWFEQCPMLDYGNAMNAITFQRYNNFINPSRVFPLNVNIFYTSDDRKRAILQCNYNTAICLTPMLSRDSCILEPSPQGLRNKYLTGHFHHQKWERFAGFACMVFDHKVMVAQIRDGVMSFSNMGSKADRDSESPSKPPRNLGILSGQSEYNLKAKKRVFVTISS</sequence>
<feature type="region of interest" description="Disordered" evidence="1">
    <location>
        <begin position="170"/>
        <end position="189"/>
    </location>
</feature>
<dbReference type="OrthoDB" id="3063746at2759"/>
<feature type="region of interest" description="Disordered" evidence="1">
    <location>
        <begin position="432"/>
        <end position="475"/>
    </location>
</feature>
<evidence type="ECO:0000313" key="3">
    <source>
        <dbReference type="EMBL" id="PPQ94773.1"/>
    </source>
</evidence>
<feature type="signal peptide" evidence="2">
    <location>
        <begin position="1"/>
        <end position="30"/>
    </location>
</feature>